<evidence type="ECO:0000256" key="1">
    <source>
        <dbReference type="ARBA" id="ARBA00022679"/>
    </source>
</evidence>
<keyword evidence="1 5" id="KW-0808">Transferase</keyword>
<dbReference type="GO" id="GO:0005737">
    <property type="term" value="C:cytoplasm"/>
    <property type="evidence" value="ECO:0007669"/>
    <property type="project" value="UniProtKB-SubCell"/>
</dbReference>
<feature type="binding site" evidence="5">
    <location>
        <position position="7"/>
    </location>
    <ligand>
        <name>Mg(2+)</name>
        <dbReference type="ChEBI" id="CHEBI:18420"/>
    </ligand>
</feature>
<dbReference type="GO" id="GO:0005524">
    <property type="term" value="F:ATP binding"/>
    <property type="evidence" value="ECO:0007669"/>
    <property type="project" value="UniProtKB-KW"/>
</dbReference>
<keyword evidence="4 5" id="KW-0067">ATP-binding</keyword>
<keyword evidence="8" id="KW-1185">Reference proteome</keyword>
<dbReference type="AlphaFoldDB" id="A0A841JTV3"/>
<dbReference type="Proteomes" id="UP000538666">
    <property type="component" value="Unassembled WGS sequence"/>
</dbReference>
<dbReference type="Gene3D" id="3.30.420.40">
    <property type="match status" value="2"/>
</dbReference>
<feature type="binding site" evidence="5">
    <location>
        <position position="396"/>
    </location>
    <ligand>
        <name>Mg(2+)</name>
        <dbReference type="ChEBI" id="CHEBI:18420"/>
    </ligand>
</feature>
<accession>A0A841JTV3</accession>
<evidence type="ECO:0000256" key="4">
    <source>
        <dbReference type="ARBA" id="ARBA00022840"/>
    </source>
</evidence>
<dbReference type="EMBL" id="JACHEK010000003">
    <property type="protein sequence ID" value="MBB6143935.1"/>
    <property type="molecule type" value="Genomic_DNA"/>
</dbReference>
<dbReference type="InterPro" id="IPR043129">
    <property type="entry name" value="ATPase_NBD"/>
</dbReference>
<dbReference type="GO" id="GO:0000287">
    <property type="term" value="F:magnesium ion binding"/>
    <property type="evidence" value="ECO:0007669"/>
    <property type="project" value="UniProtKB-UniRule"/>
</dbReference>
<sequence length="416" mass="45436">MNILVMNPGGNSLKAEIIVCQPQQQHAFAGTKLISVIIEGIGKSPKLSKYQGKKIVHTESIEAADYGDAVTSLFRWLEGLLPLEGPLTEDLPRLDEIDCVGIRVVHGGLHFTAPALVDAEVERRIVDLEKLAPLHNKSSVEILDPIRKKLGNKPIYAVFDTAFHRTIPDHASHYAIPLDLAGKHAIRRYGFHGISHRYMLGRYAELVHKPQEQCTLVTMHLESGCSVTAIRDGKSVDNTMGLTPLEGLMMGTRSGDIDPSVIPLLIREEHLELDEVMTLLNKKSGLLGVSGKSLDTRVLIKHYDTDPRVKLALDMFSYRVCKAVGGYLAALGGADAVIFGGGIAENTTLLRDRVGDSLRWCGLEVDAEANRTLIDIEGRLSTENSPLQAWVIPVEEGLQIAHECCGARLAEISPAS</sequence>
<reference evidence="7 8" key="1">
    <citation type="submission" date="2020-08" db="EMBL/GenBank/DDBJ databases">
        <title>Genomic Encyclopedia of Type Strains, Phase IV (KMG-IV): sequencing the most valuable type-strain genomes for metagenomic binning, comparative biology and taxonomic classification.</title>
        <authorList>
            <person name="Goeker M."/>
        </authorList>
    </citation>
    <scope>NUCLEOTIDE SEQUENCE [LARGE SCALE GENOMIC DNA]</scope>
    <source>
        <strain evidence="7 8">DSM 103733</strain>
    </source>
</reference>
<comment type="caution">
    <text evidence="5">Lacks conserved residue(s) required for the propagation of feature annotation.</text>
</comment>
<dbReference type="SUPFAM" id="SSF53067">
    <property type="entry name" value="Actin-like ATPase domain"/>
    <property type="match status" value="2"/>
</dbReference>
<feature type="binding site" evidence="5">
    <location>
        <position position="14"/>
    </location>
    <ligand>
        <name>ATP</name>
        <dbReference type="ChEBI" id="CHEBI:30616"/>
    </ligand>
</feature>
<comment type="pathway">
    <text evidence="5">Metabolic intermediate biosynthesis; acetyl-CoA biosynthesis; acetyl-CoA from acetate: step 1/2.</text>
</comment>
<dbReference type="PIRSF" id="PIRSF000722">
    <property type="entry name" value="Acetate_prop_kin"/>
    <property type="match status" value="1"/>
</dbReference>
<comment type="caution">
    <text evidence="7">The sequence shown here is derived from an EMBL/GenBank/DDBJ whole genome shotgun (WGS) entry which is preliminary data.</text>
</comment>
<feature type="site" description="Transition state stabilizer" evidence="5">
    <location>
        <position position="192"/>
    </location>
</feature>
<keyword evidence="3 5" id="KW-0418">Kinase</keyword>
<dbReference type="RefSeq" id="WP_050058505.1">
    <property type="nucleotide sequence ID" value="NZ_JACHEK010000003.1"/>
</dbReference>
<feature type="site" description="Transition state stabilizer" evidence="5">
    <location>
        <position position="253"/>
    </location>
</feature>
<comment type="subunit">
    <text evidence="5">Homodimer.</text>
</comment>
<dbReference type="NCBIfam" id="TIGR00016">
    <property type="entry name" value="ackA"/>
    <property type="match status" value="1"/>
</dbReference>
<evidence type="ECO:0000256" key="6">
    <source>
        <dbReference type="RuleBase" id="RU003835"/>
    </source>
</evidence>
<dbReference type="UniPathway" id="UPA00340">
    <property type="reaction ID" value="UER00458"/>
</dbReference>
<gene>
    <name evidence="5" type="primary">ackA</name>
    <name evidence="7" type="ORF">HNQ77_001884</name>
</gene>
<dbReference type="InterPro" id="IPR004372">
    <property type="entry name" value="Ac/propionate_kinase"/>
</dbReference>
<comment type="similarity">
    <text evidence="5 6">Belongs to the acetokinase family.</text>
</comment>
<comment type="subcellular location">
    <subcellularLocation>
        <location evidence="5">Cytoplasm</location>
    </subcellularLocation>
</comment>
<evidence type="ECO:0000256" key="2">
    <source>
        <dbReference type="ARBA" id="ARBA00022741"/>
    </source>
</evidence>
<dbReference type="GO" id="GO:0006083">
    <property type="term" value="P:acetate metabolic process"/>
    <property type="evidence" value="ECO:0007669"/>
    <property type="project" value="TreeGrafter"/>
</dbReference>
<keyword evidence="5" id="KW-0479">Metal-binding</keyword>
<dbReference type="PANTHER" id="PTHR21060:SF15">
    <property type="entry name" value="ACETATE KINASE-RELATED"/>
    <property type="match status" value="1"/>
</dbReference>
<comment type="function">
    <text evidence="5">Catalyzes the formation of acetyl phosphate from acetate and ATP. Can also catalyze the reverse reaction.</text>
</comment>
<proteinExistence type="inferred from homology"/>
<comment type="catalytic activity">
    <reaction evidence="5">
        <text>acetate + ATP = acetyl phosphate + ADP</text>
        <dbReference type="Rhea" id="RHEA:11352"/>
        <dbReference type="ChEBI" id="CHEBI:22191"/>
        <dbReference type="ChEBI" id="CHEBI:30089"/>
        <dbReference type="ChEBI" id="CHEBI:30616"/>
        <dbReference type="ChEBI" id="CHEBI:456216"/>
        <dbReference type="EC" id="2.7.2.1"/>
    </reaction>
</comment>
<evidence type="ECO:0000313" key="8">
    <source>
        <dbReference type="Proteomes" id="UP000538666"/>
    </source>
</evidence>
<keyword evidence="5" id="KW-0460">Magnesium</keyword>
<feature type="binding site" evidence="5">
    <location>
        <begin position="295"/>
        <end position="297"/>
    </location>
    <ligand>
        <name>ATP</name>
        <dbReference type="ChEBI" id="CHEBI:30616"/>
    </ligand>
</feature>
<name>A0A841JTV3_9BACT</name>
<dbReference type="GO" id="GO:0008776">
    <property type="term" value="F:acetate kinase activity"/>
    <property type="evidence" value="ECO:0007669"/>
    <property type="project" value="UniProtKB-UniRule"/>
</dbReference>
<dbReference type="HAMAP" id="MF_00020">
    <property type="entry name" value="Acetate_kinase"/>
    <property type="match status" value="1"/>
</dbReference>
<evidence type="ECO:0000256" key="3">
    <source>
        <dbReference type="ARBA" id="ARBA00022777"/>
    </source>
</evidence>
<dbReference type="EC" id="2.7.2.1" evidence="5"/>
<keyword evidence="2 5" id="KW-0547">Nucleotide-binding</keyword>
<organism evidence="7 8">
    <name type="scientific">Silvibacterium bohemicum</name>
    <dbReference type="NCBI Taxonomy" id="1577686"/>
    <lineage>
        <taxon>Bacteria</taxon>
        <taxon>Pseudomonadati</taxon>
        <taxon>Acidobacteriota</taxon>
        <taxon>Terriglobia</taxon>
        <taxon>Terriglobales</taxon>
        <taxon>Acidobacteriaceae</taxon>
        <taxon>Silvibacterium</taxon>
    </lineage>
</organism>
<comment type="cofactor">
    <cofactor evidence="5">
        <name>Mg(2+)</name>
        <dbReference type="ChEBI" id="CHEBI:18420"/>
    </cofactor>
    <cofactor evidence="5">
        <name>Mn(2+)</name>
        <dbReference type="ChEBI" id="CHEBI:29035"/>
    </cofactor>
    <text evidence="5">Mg(2+). Can also accept Mn(2+).</text>
</comment>
<dbReference type="Pfam" id="PF00871">
    <property type="entry name" value="Acetate_kinase"/>
    <property type="match status" value="1"/>
</dbReference>
<evidence type="ECO:0000256" key="5">
    <source>
        <dbReference type="HAMAP-Rule" id="MF_00020"/>
    </source>
</evidence>
<keyword evidence="5" id="KW-0963">Cytoplasm</keyword>
<evidence type="ECO:0000313" key="7">
    <source>
        <dbReference type="EMBL" id="MBB6143935.1"/>
    </source>
</evidence>
<dbReference type="InterPro" id="IPR000890">
    <property type="entry name" value="Aliphatic_acid_kin_short-chain"/>
</dbReference>
<feature type="active site" description="Proton donor/acceptor" evidence="5">
    <location>
        <position position="160"/>
    </location>
</feature>
<protein>
    <recommendedName>
        <fullName evidence="5">Acetate kinase</fullName>
        <ecNumber evidence="5">2.7.2.1</ecNumber>
    </recommendedName>
    <alternativeName>
        <fullName evidence="5">Acetokinase</fullName>
    </alternativeName>
</protein>
<dbReference type="GO" id="GO:0006085">
    <property type="term" value="P:acetyl-CoA biosynthetic process"/>
    <property type="evidence" value="ECO:0007669"/>
    <property type="project" value="UniProtKB-UniRule"/>
</dbReference>
<feature type="binding site" evidence="5">
    <location>
        <position position="103"/>
    </location>
    <ligand>
        <name>substrate</name>
    </ligand>
</feature>
<dbReference type="PANTHER" id="PTHR21060">
    <property type="entry name" value="ACETATE KINASE"/>
    <property type="match status" value="1"/>
</dbReference>
<dbReference type="PRINTS" id="PR00471">
    <property type="entry name" value="ACETATEKNASE"/>
</dbReference>